<dbReference type="EMBL" id="VAUV01000026">
    <property type="protein sequence ID" value="TLD68353.1"/>
    <property type="molecule type" value="Genomic_DNA"/>
</dbReference>
<dbReference type="InterPro" id="IPR019239">
    <property type="entry name" value="VapB_antitoxin"/>
</dbReference>
<evidence type="ECO:0000313" key="2">
    <source>
        <dbReference type="Proteomes" id="UP000306196"/>
    </source>
</evidence>
<dbReference type="AlphaFoldDB" id="A0A5R8K7M8"/>
<organism evidence="1 2">
    <name type="scientific">Phragmitibacter flavus</name>
    <dbReference type="NCBI Taxonomy" id="2576071"/>
    <lineage>
        <taxon>Bacteria</taxon>
        <taxon>Pseudomonadati</taxon>
        <taxon>Verrucomicrobiota</taxon>
        <taxon>Verrucomicrobiia</taxon>
        <taxon>Verrucomicrobiales</taxon>
        <taxon>Verrucomicrobiaceae</taxon>
        <taxon>Phragmitibacter</taxon>
    </lineage>
</organism>
<sequence length="85" mass="9743">MKLTMNIDDALLESVMKATGIKSKTRVVDHVLREWDRRHTLKTLLETNLGLSEDEIIHAFDPAHNWSELRIAETPASYGKRTDPD</sequence>
<gene>
    <name evidence="1" type="ORF">FEM03_22885</name>
</gene>
<evidence type="ECO:0000313" key="1">
    <source>
        <dbReference type="EMBL" id="TLD68353.1"/>
    </source>
</evidence>
<dbReference type="OrthoDB" id="9805830at2"/>
<name>A0A5R8K7M8_9BACT</name>
<dbReference type="Proteomes" id="UP000306196">
    <property type="component" value="Unassembled WGS sequence"/>
</dbReference>
<keyword evidence="2" id="KW-1185">Reference proteome</keyword>
<dbReference type="Pfam" id="PF09957">
    <property type="entry name" value="VapB_antitoxin"/>
    <property type="match status" value="1"/>
</dbReference>
<protein>
    <recommendedName>
        <fullName evidence="3">Type II toxin-antitoxin system VapB family antitoxin</fullName>
    </recommendedName>
</protein>
<proteinExistence type="predicted"/>
<accession>A0A5R8K7M8</accession>
<reference evidence="1 2" key="1">
    <citation type="submission" date="2019-05" db="EMBL/GenBank/DDBJ databases">
        <title>Verrucobacter flavum gen. nov., sp. nov. a new member of the family Verrucomicrobiaceae.</title>
        <authorList>
            <person name="Szuroczki S."/>
            <person name="Abbaszade G."/>
            <person name="Szabo A."/>
            <person name="Felfoldi T."/>
            <person name="Schumann P."/>
            <person name="Boka K."/>
            <person name="Keki Z."/>
            <person name="Toumi M."/>
            <person name="Toth E."/>
        </authorList>
    </citation>
    <scope>NUCLEOTIDE SEQUENCE [LARGE SCALE GENOMIC DNA]</scope>
    <source>
        <strain evidence="1 2">MG-N-17</strain>
    </source>
</reference>
<dbReference type="RefSeq" id="WP_138088646.1">
    <property type="nucleotide sequence ID" value="NZ_VAUV01000026.1"/>
</dbReference>
<evidence type="ECO:0008006" key="3">
    <source>
        <dbReference type="Google" id="ProtNLM"/>
    </source>
</evidence>
<comment type="caution">
    <text evidence="1">The sequence shown here is derived from an EMBL/GenBank/DDBJ whole genome shotgun (WGS) entry which is preliminary data.</text>
</comment>